<sequence>MSQNTATTSSSSFSSSWHAVRMDQVRRAAYHNSTGASLLAAGDTKKACKSFKSSLQVFARLVAQLGDDQPPPQEANPDEVKVLWPVPRSPMASPDTETSPENQGQPYLYSKAMVFYPNSTITSVDLTFYVSVVVFNLLVTYQTTKKNPQGRDLKKIFDLYELCLRLISESAKSMEYDCAHLVVATLNNKSVLLSELGQHTLARRMLYHVWDVMQYPQRRPEHLEQSEVEGIFLNIFLILVNAPYVAGAA</sequence>
<protein>
    <submittedName>
        <fullName evidence="1">Uncharacterized protein</fullName>
    </submittedName>
</protein>
<name>A0A9N8HE97_9STRA</name>
<dbReference type="Proteomes" id="UP001153069">
    <property type="component" value="Unassembled WGS sequence"/>
</dbReference>
<keyword evidence="2" id="KW-1185">Reference proteome</keyword>
<dbReference type="EMBL" id="CAICTM010000393">
    <property type="protein sequence ID" value="CAB9509547.1"/>
    <property type="molecule type" value="Genomic_DNA"/>
</dbReference>
<accession>A0A9N8HE97</accession>
<evidence type="ECO:0000313" key="2">
    <source>
        <dbReference type="Proteomes" id="UP001153069"/>
    </source>
</evidence>
<comment type="caution">
    <text evidence="1">The sequence shown here is derived from an EMBL/GenBank/DDBJ whole genome shotgun (WGS) entry which is preliminary data.</text>
</comment>
<reference evidence="1" key="1">
    <citation type="submission" date="2020-06" db="EMBL/GenBank/DDBJ databases">
        <authorList>
            <consortium name="Plant Systems Biology data submission"/>
        </authorList>
    </citation>
    <scope>NUCLEOTIDE SEQUENCE</scope>
    <source>
        <strain evidence="1">D6</strain>
    </source>
</reference>
<organism evidence="1 2">
    <name type="scientific">Seminavis robusta</name>
    <dbReference type="NCBI Taxonomy" id="568900"/>
    <lineage>
        <taxon>Eukaryota</taxon>
        <taxon>Sar</taxon>
        <taxon>Stramenopiles</taxon>
        <taxon>Ochrophyta</taxon>
        <taxon>Bacillariophyta</taxon>
        <taxon>Bacillariophyceae</taxon>
        <taxon>Bacillariophycidae</taxon>
        <taxon>Naviculales</taxon>
        <taxon>Naviculaceae</taxon>
        <taxon>Seminavis</taxon>
    </lineage>
</organism>
<dbReference type="AlphaFoldDB" id="A0A9N8HE97"/>
<gene>
    <name evidence="1" type="ORF">SEMRO_394_G133810.1</name>
</gene>
<proteinExistence type="predicted"/>
<evidence type="ECO:0000313" key="1">
    <source>
        <dbReference type="EMBL" id="CAB9509547.1"/>
    </source>
</evidence>